<proteinExistence type="predicted"/>
<dbReference type="GO" id="GO:0030971">
    <property type="term" value="F:receptor tyrosine kinase binding"/>
    <property type="evidence" value="ECO:0007669"/>
    <property type="project" value="TreeGrafter"/>
</dbReference>
<gene>
    <name evidence="2" type="ORF">MDA_GLEAN10002189</name>
</gene>
<evidence type="ECO:0000313" key="3">
    <source>
        <dbReference type="Proteomes" id="UP000010556"/>
    </source>
</evidence>
<dbReference type="PANTHER" id="PTHR10857">
    <property type="entry name" value="COPINE"/>
    <property type="match status" value="1"/>
</dbReference>
<dbReference type="EMBL" id="KB100322">
    <property type="protein sequence ID" value="ELK37538.1"/>
    <property type="molecule type" value="Genomic_DNA"/>
</dbReference>
<accession>L5MII9</accession>
<dbReference type="GO" id="GO:0005544">
    <property type="term" value="F:calcium-dependent phospholipid binding"/>
    <property type="evidence" value="ECO:0007669"/>
    <property type="project" value="InterPro"/>
</dbReference>
<evidence type="ECO:0000313" key="2">
    <source>
        <dbReference type="EMBL" id="ELK37538.1"/>
    </source>
</evidence>
<reference evidence="3" key="1">
    <citation type="journal article" date="2013" name="Science">
        <title>Comparative analysis of bat genomes provides insight into the evolution of flight and immunity.</title>
        <authorList>
            <person name="Zhang G."/>
            <person name="Cowled C."/>
            <person name="Shi Z."/>
            <person name="Huang Z."/>
            <person name="Bishop-Lilly K.A."/>
            <person name="Fang X."/>
            <person name="Wynne J.W."/>
            <person name="Xiong Z."/>
            <person name="Baker M.L."/>
            <person name="Zhao W."/>
            <person name="Tachedjian M."/>
            <person name="Zhu Y."/>
            <person name="Zhou P."/>
            <person name="Jiang X."/>
            <person name="Ng J."/>
            <person name="Yang L."/>
            <person name="Wu L."/>
            <person name="Xiao J."/>
            <person name="Feng Y."/>
            <person name="Chen Y."/>
            <person name="Sun X."/>
            <person name="Zhang Y."/>
            <person name="Marsh G.A."/>
            <person name="Crameri G."/>
            <person name="Broder C.C."/>
            <person name="Frey K.G."/>
            <person name="Wang L.F."/>
            <person name="Wang J."/>
        </authorList>
    </citation>
    <scope>NUCLEOTIDE SEQUENCE [LARGE SCALE GENOMIC DNA]</scope>
</reference>
<protein>
    <submittedName>
        <fullName evidence="2">Copine-2</fullName>
    </submittedName>
</protein>
<dbReference type="GO" id="GO:0038128">
    <property type="term" value="P:ERBB2 signaling pathway"/>
    <property type="evidence" value="ECO:0007669"/>
    <property type="project" value="TreeGrafter"/>
</dbReference>
<dbReference type="AlphaFoldDB" id="L5MII9"/>
<feature type="domain" description="Copine C-terminal" evidence="1">
    <location>
        <begin position="2"/>
        <end position="59"/>
    </location>
</feature>
<dbReference type="GO" id="GO:0005886">
    <property type="term" value="C:plasma membrane"/>
    <property type="evidence" value="ECO:0007669"/>
    <property type="project" value="TreeGrafter"/>
</dbReference>
<evidence type="ECO:0000259" key="1">
    <source>
        <dbReference type="Pfam" id="PF07002"/>
    </source>
</evidence>
<dbReference type="InterPro" id="IPR045052">
    <property type="entry name" value="Copine"/>
</dbReference>
<organism evidence="2 3">
    <name type="scientific">Myotis davidii</name>
    <name type="common">David's myotis</name>
    <dbReference type="NCBI Taxonomy" id="225400"/>
    <lineage>
        <taxon>Eukaryota</taxon>
        <taxon>Metazoa</taxon>
        <taxon>Chordata</taxon>
        <taxon>Craniata</taxon>
        <taxon>Vertebrata</taxon>
        <taxon>Euteleostomi</taxon>
        <taxon>Mammalia</taxon>
        <taxon>Eutheria</taxon>
        <taxon>Laurasiatheria</taxon>
        <taxon>Chiroptera</taxon>
        <taxon>Yangochiroptera</taxon>
        <taxon>Vespertilionidae</taxon>
        <taxon>Myotis</taxon>
    </lineage>
</organism>
<name>L5MII9_MYODS</name>
<dbReference type="GO" id="GO:0071277">
    <property type="term" value="P:cellular response to calcium ion"/>
    <property type="evidence" value="ECO:0007669"/>
    <property type="project" value="TreeGrafter"/>
</dbReference>
<dbReference type="Proteomes" id="UP000010556">
    <property type="component" value="Unassembled WGS sequence"/>
</dbReference>
<sequence length="68" mass="7700">MNFSLIINHMARFAAEATQQQTASQYFVFLIITEDVITDLDMTRQAIINATKLPMSIIIEWAAPTSRP</sequence>
<keyword evidence="3" id="KW-1185">Reference proteome</keyword>
<dbReference type="InterPro" id="IPR010734">
    <property type="entry name" value="Copine_C"/>
</dbReference>
<dbReference type="PANTHER" id="PTHR10857:SF22">
    <property type="entry name" value="COPINE-3"/>
    <property type="match status" value="1"/>
</dbReference>
<dbReference type="Pfam" id="PF07002">
    <property type="entry name" value="Copine"/>
    <property type="match status" value="1"/>
</dbReference>